<comment type="caution">
    <text evidence="1">The sequence shown here is derived from an EMBL/GenBank/DDBJ whole genome shotgun (WGS) entry which is preliminary data.</text>
</comment>
<dbReference type="Proteomes" id="UP001150581">
    <property type="component" value="Unassembled WGS sequence"/>
</dbReference>
<dbReference type="EMBL" id="JANBPG010000052">
    <property type="protein sequence ID" value="KAJ1900955.1"/>
    <property type="molecule type" value="Genomic_DNA"/>
</dbReference>
<accession>A0ACC1IU72</accession>
<proteinExistence type="predicted"/>
<sequence>MSCSDSDSLHYSPQMDTEMSAAFAAENDTHTLQSITESPFPKDVPLLRSCENCRRKKRKCSGHKTTCTRCKAQGEHCVYRPTARFFKPARKSAESKAATHCKKQRLSAFGQAYSGHQGGVRRSRGSLDVASGSSAEQRPRAMSAISALKKIQTERQSGSLLAPAELVVAMECGGVSASPSPAIGYSQMLPAAFDRLAPVDLMSDGEDSGLVADGLSYMSGLAAAMPSATAANGMTASCSYTMNLPPVSMSPTHMMLNGQDFDFTSVSSAMMLTGPTSTPLVSPTSVNQHQFIYQNNYAAAAAMVQSPAMYDDDEHSQMTLVSAFNRNQQTTAAFLAAAASAASGTVTSPAQLTISVPSHMYSPPLSTSSFCTGMPSTPPLAESVLSSYLVAMPAQQSQGFEMWPPVTSAFGSLNAGQMTASMLASPLIANMSDALGNGVNIGLDFLLPSAKSNYSEWST</sequence>
<evidence type="ECO:0000313" key="2">
    <source>
        <dbReference type="Proteomes" id="UP001150581"/>
    </source>
</evidence>
<protein>
    <submittedName>
        <fullName evidence="1">Uncharacterized protein</fullName>
    </submittedName>
</protein>
<reference evidence="1" key="1">
    <citation type="submission" date="2022-07" db="EMBL/GenBank/DDBJ databases">
        <title>Phylogenomic reconstructions and comparative analyses of Kickxellomycotina fungi.</title>
        <authorList>
            <person name="Reynolds N.K."/>
            <person name="Stajich J.E."/>
            <person name="Barry K."/>
            <person name="Grigoriev I.V."/>
            <person name="Crous P."/>
            <person name="Smith M.E."/>
        </authorList>
    </citation>
    <scope>NUCLEOTIDE SEQUENCE</scope>
    <source>
        <strain evidence="1">Benny 63K</strain>
    </source>
</reference>
<organism evidence="1 2">
    <name type="scientific">Kickxella alabastrina</name>
    <dbReference type="NCBI Taxonomy" id="61397"/>
    <lineage>
        <taxon>Eukaryota</taxon>
        <taxon>Fungi</taxon>
        <taxon>Fungi incertae sedis</taxon>
        <taxon>Zoopagomycota</taxon>
        <taxon>Kickxellomycotina</taxon>
        <taxon>Kickxellomycetes</taxon>
        <taxon>Kickxellales</taxon>
        <taxon>Kickxellaceae</taxon>
        <taxon>Kickxella</taxon>
    </lineage>
</organism>
<gene>
    <name evidence="1" type="ORF">LPJ66_001121</name>
</gene>
<evidence type="ECO:0000313" key="1">
    <source>
        <dbReference type="EMBL" id="KAJ1900955.1"/>
    </source>
</evidence>
<name>A0ACC1IU72_9FUNG</name>
<keyword evidence="2" id="KW-1185">Reference proteome</keyword>